<feature type="compositionally biased region" description="Low complexity" evidence="1">
    <location>
        <begin position="1"/>
        <end position="28"/>
    </location>
</feature>
<comment type="caution">
    <text evidence="2">The sequence shown here is derived from an EMBL/GenBank/DDBJ whole genome shotgun (WGS) entry which is preliminary data.</text>
</comment>
<accession>A0AA38RPG3</accession>
<feature type="compositionally biased region" description="Basic and acidic residues" evidence="1">
    <location>
        <begin position="64"/>
        <end position="73"/>
    </location>
</feature>
<dbReference type="AlphaFoldDB" id="A0AA38RPG3"/>
<feature type="compositionally biased region" description="Basic and acidic residues" evidence="1">
    <location>
        <begin position="44"/>
        <end position="56"/>
    </location>
</feature>
<evidence type="ECO:0000313" key="2">
    <source>
        <dbReference type="EMBL" id="KAJ9145526.1"/>
    </source>
</evidence>
<evidence type="ECO:0000256" key="1">
    <source>
        <dbReference type="SAM" id="MobiDB-lite"/>
    </source>
</evidence>
<dbReference type="EMBL" id="JANBVO010000014">
    <property type="protein sequence ID" value="KAJ9145526.1"/>
    <property type="molecule type" value="Genomic_DNA"/>
</dbReference>
<organism evidence="2 3">
    <name type="scientific">Pleurostoma richardsiae</name>
    <dbReference type="NCBI Taxonomy" id="41990"/>
    <lineage>
        <taxon>Eukaryota</taxon>
        <taxon>Fungi</taxon>
        <taxon>Dikarya</taxon>
        <taxon>Ascomycota</taxon>
        <taxon>Pezizomycotina</taxon>
        <taxon>Sordariomycetes</taxon>
        <taxon>Sordariomycetidae</taxon>
        <taxon>Calosphaeriales</taxon>
        <taxon>Pleurostomataceae</taxon>
        <taxon>Pleurostoma</taxon>
    </lineage>
</organism>
<feature type="region of interest" description="Disordered" evidence="1">
    <location>
        <begin position="1"/>
        <end position="105"/>
    </location>
</feature>
<dbReference type="Proteomes" id="UP001174694">
    <property type="component" value="Unassembled WGS sequence"/>
</dbReference>
<gene>
    <name evidence="2" type="ORF">NKR23_g5344</name>
</gene>
<name>A0AA38RPG3_9PEZI</name>
<feature type="compositionally biased region" description="Basic and acidic residues" evidence="1">
    <location>
        <begin position="88"/>
        <end position="105"/>
    </location>
</feature>
<sequence>MPRLLVRASRAPAASTRVSSSSASSSPTSDRKPTKNSPTESPDMQDKEQVQAEKAAKSPRKMANLKDQDRPQSEDVVGNSGTPGVKTESGKDDRIGRAVKDKASG</sequence>
<keyword evidence="3" id="KW-1185">Reference proteome</keyword>
<protein>
    <submittedName>
        <fullName evidence="2">Uncharacterized protein</fullName>
    </submittedName>
</protein>
<evidence type="ECO:0000313" key="3">
    <source>
        <dbReference type="Proteomes" id="UP001174694"/>
    </source>
</evidence>
<reference evidence="2" key="1">
    <citation type="submission" date="2022-07" db="EMBL/GenBank/DDBJ databases">
        <title>Fungi with potential for degradation of polypropylene.</title>
        <authorList>
            <person name="Gostincar C."/>
        </authorList>
    </citation>
    <scope>NUCLEOTIDE SEQUENCE</scope>
    <source>
        <strain evidence="2">EXF-13308</strain>
    </source>
</reference>
<proteinExistence type="predicted"/>